<name>A0ABV0GGN2_9BURK</name>
<feature type="compositionally biased region" description="Pro residues" evidence="1">
    <location>
        <begin position="112"/>
        <end position="122"/>
    </location>
</feature>
<proteinExistence type="predicted"/>
<feature type="compositionally biased region" description="Basic and acidic residues" evidence="1">
    <location>
        <begin position="1"/>
        <end position="16"/>
    </location>
</feature>
<dbReference type="Proteomes" id="UP001462640">
    <property type="component" value="Unassembled WGS sequence"/>
</dbReference>
<evidence type="ECO:0000313" key="3">
    <source>
        <dbReference type="Proteomes" id="UP001462640"/>
    </source>
</evidence>
<gene>
    <name evidence="2" type="ORF">ABDJ40_15645</name>
</gene>
<feature type="region of interest" description="Disordered" evidence="1">
    <location>
        <begin position="1"/>
        <end position="122"/>
    </location>
</feature>
<accession>A0ABV0GGN2</accession>
<comment type="caution">
    <text evidence="2">The sequence shown here is derived from an EMBL/GenBank/DDBJ whole genome shotgun (WGS) entry which is preliminary data.</text>
</comment>
<protein>
    <submittedName>
        <fullName evidence="2">Uncharacterized protein</fullName>
    </submittedName>
</protein>
<dbReference type="RefSeq" id="WP_347611269.1">
    <property type="nucleotide sequence ID" value="NZ_JBDPZC010000007.1"/>
</dbReference>
<sequence length="122" mass="12908">MDSKRSHEGRPGDRPHRPGKPSDVLDHGPVAPGSPLPPDDHDLALPHERDESSGSASTAQHGSGPAGERQREVMGQAAADLAQGQVDTDLHATPGLDAQRRKELMEPASPKSGPPEPASRRR</sequence>
<organism evidence="2 3">
    <name type="scientific">Roseateles flavus</name>
    <dbReference type="NCBI Taxonomy" id="3149041"/>
    <lineage>
        <taxon>Bacteria</taxon>
        <taxon>Pseudomonadati</taxon>
        <taxon>Pseudomonadota</taxon>
        <taxon>Betaproteobacteria</taxon>
        <taxon>Burkholderiales</taxon>
        <taxon>Sphaerotilaceae</taxon>
        <taxon>Roseateles</taxon>
    </lineage>
</organism>
<dbReference type="EMBL" id="JBDPZC010000007">
    <property type="protein sequence ID" value="MEO3714199.1"/>
    <property type="molecule type" value="Genomic_DNA"/>
</dbReference>
<keyword evidence="3" id="KW-1185">Reference proteome</keyword>
<evidence type="ECO:0000256" key="1">
    <source>
        <dbReference type="SAM" id="MobiDB-lite"/>
    </source>
</evidence>
<evidence type="ECO:0000313" key="2">
    <source>
        <dbReference type="EMBL" id="MEO3714199.1"/>
    </source>
</evidence>
<reference evidence="2 3" key="1">
    <citation type="submission" date="2024-05" db="EMBL/GenBank/DDBJ databases">
        <title>Roseateles sp. 2.12 16S ribosomal RNA gene Genome sequencing and assembly.</title>
        <authorList>
            <person name="Woo H."/>
        </authorList>
    </citation>
    <scope>NUCLEOTIDE SEQUENCE [LARGE SCALE GENOMIC DNA]</scope>
    <source>
        <strain evidence="2 3">2.12</strain>
    </source>
</reference>
<feature type="compositionally biased region" description="Basic and acidic residues" evidence="1">
    <location>
        <begin position="38"/>
        <end position="52"/>
    </location>
</feature>